<proteinExistence type="predicted"/>
<reference evidence="1" key="1">
    <citation type="submission" date="2024-07" db="EMBL/GenBank/DDBJ databases">
        <title>Identification and characteristics of an arsenic-resistant bacterial isolate, which belongs to a novel species.</title>
        <authorList>
            <person name="Juszczyk A."/>
            <person name="Kowalczyk A."/>
            <person name="Was K."/>
            <person name="Kosowicz W."/>
            <person name="Budzyn A."/>
            <person name="Latowski D."/>
        </authorList>
    </citation>
    <scope>NUCLEOTIDE SEQUENCE</scope>
    <source>
        <strain evidence="1">As8PL</strain>
        <plasmid evidence="1">unnamed</plasmid>
    </source>
</reference>
<dbReference type="RefSeq" id="WP_368502641.1">
    <property type="nucleotide sequence ID" value="NZ_CP162550.1"/>
</dbReference>
<evidence type="ECO:0000313" key="1">
    <source>
        <dbReference type="EMBL" id="XDI35024.1"/>
    </source>
</evidence>
<organism evidence="1">
    <name type="scientific">Alkalihalophilus sp. As8PL</name>
    <dbReference type="NCBI Taxonomy" id="3237103"/>
    <lineage>
        <taxon>Bacteria</taxon>
        <taxon>Bacillati</taxon>
        <taxon>Bacillota</taxon>
        <taxon>Bacilli</taxon>
        <taxon>Bacillales</taxon>
        <taxon>Bacillaceae</taxon>
        <taxon>Alkalihalophilus</taxon>
    </lineage>
</organism>
<keyword evidence="1" id="KW-0614">Plasmid</keyword>
<dbReference type="AlphaFoldDB" id="A0AB39BMV3"/>
<accession>A0AB39BMV3</accession>
<name>A0AB39BMV3_9BACI</name>
<gene>
    <name evidence="1" type="ORF">AB3N04_00680</name>
</gene>
<geneLocation type="plasmid" evidence="1">
    <name>unnamed</name>
</geneLocation>
<sequence>MKLSSEDEKNNQSNLIKVNKNTSQEVMWIIHERYKTYKIQNKNGFFVLTVIKKKGCLTFFFPTLGDAKEFAKFKFNVKGSFKRIKE</sequence>
<protein>
    <submittedName>
        <fullName evidence="1">Uncharacterized protein</fullName>
    </submittedName>
</protein>
<dbReference type="EMBL" id="CP162550">
    <property type="protein sequence ID" value="XDI35024.1"/>
    <property type="molecule type" value="Genomic_DNA"/>
</dbReference>